<keyword evidence="3" id="KW-0804">Transcription</keyword>
<evidence type="ECO:0000256" key="3">
    <source>
        <dbReference type="ARBA" id="ARBA00023163"/>
    </source>
</evidence>
<accession>A0A6J4R710</accession>
<feature type="domain" description="HTH araC/xylS-type" evidence="5">
    <location>
        <begin position="146"/>
        <end position="244"/>
    </location>
</feature>
<dbReference type="InterPro" id="IPR009057">
    <property type="entry name" value="Homeodomain-like_sf"/>
</dbReference>
<dbReference type="Gene3D" id="1.10.10.60">
    <property type="entry name" value="Homeodomain-like"/>
    <property type="match status" value="2"/>
</dbReference>
<dbReference type="EMBL" id="CADCVF010000044">
    <property type="protein sequence ID" value="CAA9459141.1"/>
    <property type="molecule type" value="Genomic_DNA"/>
</dbReference>
<keyword evidence="2" id="KW-0238">DNA-binding</keyword>
<dbReference type="SMART" id="SM00342">
    <property type="entry name" value="HTH_ARAC"/>
    <property type="match status" value="1"/>
</dbReference>
<dbReference type="Pfam" id="PF12833">
    <property type="entry name" value="HTH_18"/>
    <property type="match status" value="1"/>
</dbReference>
<dbReference type="GO" id="GO:0043565">
    <property type="term" value="F:sequence-specific DNA binding"/>
    <property type="evidence" value="ECO:0007669"/>
    <property type="project" value="InterPro"/>
</dbReference>
<evidence type="ECO:0000313" key="6">
    <source>
        <dbReference type="EMBL" id="CAA9459141.1"/>
    </source>
</evidence>
<organism evidence="6">
    <name type="scientific">uncultured Rubrobacteraceae bacterium</name>
    <dbReference type="NCBI Taxonomy" id="349277"/>
    <lineage>
        <taxon>Bacteria</taxon>
        <taxon>Bacillati</taxon>
        <taxon>Actinomycetota</taxon>
        <taxon>Rubrobacteria</taxon>
        <taxon>Rubrobacterales</taxon>
        <taxon>Rubrobacteraceae</taxon>
        <taxon>environmental samples</taxon>
    </lineage>
</organism>
<reference evidence="6" key="1">
    <citation type="submission" date="2020-02" db="EMBL/GenBank/DDBJ databases">
        <authorList>
            <person name="Meier V. D."/>
        </authorList>
    </citation>
    <scope>NUCLEOTIDE SEQUENCE</scope>
    <source>
        <strain evidence="6">AVDCRST_MAG58</strain>
    </source>
</reference>
<dbReference type="PANTHER" id="PTHR46796">
    <property type="entry name" value="HTH-TYPE TRANSCRIPTIONAL ACTIVATOR RHAS-RELATED"/>
    <property type="match status" value="1"/>
</dbReference>
<keyword evidence="1" id="KW-0805">Transcription regulation</keyword>
<dbReference type="PANTHER" id="PTHR46796:SF6">
    <property type="entry name" value="ARAC SUBFAMILY"/>
    <property type="match status" value="1"/>
</dbReference>
<evidence type="ECO:0000256" key="2">
    <source>
        <dbReference type="ARBA" id="ARBA00023125"/>
    </source>
</evidence>
<dbReference type="InterPro" id="IPR018062">
    <property type="entry name" value="HTH_AraC-typ_CS"/>
</dbReference>
<dbReference type="AlphaFoldDB" id="A0A6J4R710"/>
<dbReference type="InterPro" id="IPR050204">
    <property type="entry name" value="AraC_XylS_family_regulators"/>
</dbReference>
<proteinExistence type="predicted"/>
<dbReference type="GO" id="GO:0003700">
    <property type="term" value="F:DNA-binding transcription factor activity"/>
    <property type="evidence" value="ECO:0007669"/>
    <property type="project" value="InterPro"/>
</dbReference>
<evidence type="ECO:0000256" key="1">
    <source>
        <dbReference type="ARBA" id="ARBA00023015"/>
    </source>
</evidence>
<feature type="region of interest" description="Disordered" evidence="4">
    <location>
        <begin position="1"/>
        <end position="20"/>
    </location>
</feature>
<name>A0A6J4R710_9ACTN</name>
<dbReference type="InterPro" id="IPR018060">
    <property type="entry name" value="HTH_AraC"/>
</dbReference>
<gene>
    <name evidence="6" type="ORF">AVDCRST_MAG58-1913</name>
</gene>
<evidence type="ECO:0000259" key="5">
    <source>
        <dbReference type="PROSITE" id="PS01124"/>
    </source>
</evidence>
<dbReference type="PROSITE" id="PS01124">
    <property type="entry name" value="HTH_ARAC_FAMILY_2"/>
    <property type="match status" value="1"/>
</dbReference>
<sequence length="247" mass="26992">MVNLHLSTPHRLVQQQDGKTQGGLVATNDAAITPAGMPGYWRTDAASEDMSMLLEDRIIRWVAEEADVDPDRIEVVPLFSAPEPQIERIGLYLLSEMENEGLGGGLYAESLATVLALHLLRNHSSLGQSSRRKVGREGGFSKRALKQATDYINDNLPRKLTLAEIAGVAHMSPDYFARSFKTATGLTPHQYVIHRRVERAKALLSDTDLTVAEVAAAVGFSNPSHLAHHVRRLLGVSPVALRRASTS</sequence>
<dbReference type="SUPFAM" id="SSF46689">
    <property type="entry name" value="Homeodomain-like"/>
    <property type="match status" value="2"/>
</dbReference>
<evidence type="ECO:0000256" key="4">
    <source>
        <dbReference type="SAM" id="MobiDB-lite"/>
    </source>
</evidence>
<dbReference type="PROSITE" id="PS00041">
    <property type="entry name" value="HTH_ARAC_FAMILY_1"/>
    <property type="match status" value="1"/>
</dbReference>
<protein>
    <submittedName>
        <fullName evidence="6">Transcriptional regulator, AraC family</fullName>
    </submittedName>
</protein>